<gene>
    <name evidence="1" type="ORF">MM415A04222_0002</name>
    <name evidence="2" type="ORF">MM415B03708_0004</name>
</gene>
<protein>
    <submittedName>
        <fullName evidence="1">Uncharacterized protein</fullName>
    </submittedName>
</protein>
<name>A0A6M3JIG2_9ZZZZ</name>
<reference evidence="1" key="1">
    <citation type="submission" date="2020-03" db="EMBL/GenBank/DDBJ databases">
        <title>The deep terrestrial virosphere.</title>
        <authorList>
            <person name="Holmfeldt K."/>
            <person name="Nilsson E."/>
            <person name="Simone D."/>
            <person name="Lopez-Fernandez M."/>
            <person name="Wu X."/>
            <person name="de Brujin I."/>
            <person name="Lundin D."/>
            <person name="Andersson A."/>
            <person name="Bertilsson S."/>
            <person name="Dopson M."/>
        </authorList>
    </citation>
    <scope>NUCLEOTIDE SEQUENCE</scope>
    <source>
        <strain evidence="1">MM415A04222</strain>
        <strain evidence="2">MM415B03708</strain>
    </source>
</reference>
<dbReference type="EMBL" id="MT141742">
    <property type="protein sequence ID" value="QJA69854.1"/>
    <property type="molecule type" value="Genomic_DNA"/>
</dbReference>
<evidence type="ECO:0000313" key="2">
    <source>
        <dbReference type="EMBL" id="QJA94887.1"/>
    </source>
</evidence>
<proteinExistence type="predicted"/>
<dbReference type="EMBL" id="MT143269">
    <property type="protein sequence ID" value="QJA94887.1"/>
    <property type="molecule type" value="Genomic_DNA"/>
</dbReference>
<dbReference type="AlphaFoldDB" id="A0A6M3JIG2"/>
<evidence type="ECO:0000313" key="1">
    <source>
        <dbReference type="EMBL" id="QJA69854.1"/>
    </source>
</evidence>
<sequence length="196" mass="22191">MPNQAQREHTLIEEERFCLFCGGVLPTKHKSRKYCSKQCKNKAFGANYKRSTGRSHSFTCYHKRKDSGLCAHCGKTPVEKGKAYCPRCSSLKAKSDTNARRKLKQRVIETYGGKCTCCGETHFEFLGIDHVYGGGKAHRDSLRKVGNEIYRWLELQGFPKDKFRLLCHNCNISLGQYGYCPHQGKNGSSGTEKVNI</sequence>
<accession>A0A6M3JIG2</accession>
<organism evidence="1">
    <name type="scientific">viral metagenome</name>
    <dbReference type="NCBI Taxonomy" id="1070528"/>
    <lineage>
        <taxon>unclassified sequences</taxon>
        <taxon>metagenomes</taxon>
        <taxon>organismal metagenomes</taxon>
    </lineage>
</organism>